<proteinExistence type="predicted"/>
<feature type="domain" description="MULE transposase" evidence="1">
    <location>
        <begin position="179"/>
        <end position="277"/>
    </location>
</feature>
<dbReference type="Proteomes" id="UP000515211">
    <property type="component" value="Chromosome 6"/>
</dbReference>
<evidence type="ECO:0000313" key="2">
    <source>
        <dbReference type="Proteomes" id="UP000515211"/>
    </source>
</evidence>
<keyword evidence="2" id="KW-1185">Reference proteome</keyword>
<dbReference type="RefSeq" id="XP_020981339.1">
    <property type="nucleotide sequence ID" value="XM_021125680.1"/>
</dbReference>
<reference evidence="3" key="2">
    <citation type="submission" date="2025-08" db="UniProtKB">
        <authorList>
            <consortium name="RefSeq"/>
        </authorList>
    </citation>
    <scope>IDENTIFICATION</scope>
    <source>
        <tissue evidence="3">Whole plant</tissue>
    </source>
</reference>
<dbReference type="PANTHER" id="PTHR31973:SF195">
    <property type="entry name" value="MUDR FAMILY TRANSPOSASE"/>
    <property type="match status" value="1"/>
</dbReference>
<organism evidence="2 3">
    <name type="scientific">Arachis duranensis</name>
    <name type="common">Wild peanut</name>
    <dbReference type="NCBI Taxonomy" id="130453"/>
    <lineage>
        <taxon>Eukaryota</taxon>
        <taxon>Viridiplantae</taxon>
        <taxon>Streptophyta</taxon>
        <taxon>Embryophyta</taxon>
        <taxon>Tracheophyta</taxon>
        <taxon>Spermatophyta</taxon>
        <taxon>Magnoliopsida</taxon>
        <taxon>eudicotyledons</taxon>
        <taxon>Gunneridae</taxon>
        <taxon>Pentapetalae</taxon>
        <taxon>rosids</taxon>
        <taxon>fabids</taxon>
        <taxon>Fabales</taxon>
        <taxon>Fabaceae</taxon>
        <taxon>Papilionoideae</taxon>
        <taxon>50 kb inversion clade</taxon>
        <taxon>dalbergioids sensu lato</taxon>
        <taxon>Dalbergieae</taxon>
        <taxon>Pterocarpus clade</taxon>
        <taxon>Arachis</taxon>
    </lineage>
</organism>
<dbReference type="GeneID" id="110272930"/>
<protein>
    <submittedName>
        <fullName evidence="3">Uncharacterized protein LOC110272930</fullName>
    </submittedName>
</protein>
<sequence>MRIPEILAKFGDVVSSSDESNRNIQSLAMPGVSSSMPVGFSLFVPVIALELGGCGQPDAIKDVLRNDDDVESAMINDDTDDDQGRNISNIEHVILSVKTYSICRVVECKVLESYHVKYHEKCKEFGNGCRADAAVSIKILQNATEAHFEFRLTYRRILMVKEKTFPSCIEAFRHCNALVSFDGTHLYGKYRWTLMVAITQDRNSNIIHIAFALVEGENTESWSFFLSHFRQHVTPQPGILVILNKHNRIKAALEAPYGGWLPPTTYRTFCIRHVAANFALSFKGKDARSFLVNAAYAKTGVEFEYWFDIL</sequence>
<accession>A0A6P5M7T6</accession>
<dbReference type="PANTHER" id="PTHR31973">
    <property type="entry name" value="POLYPROTEIN, PUTATIVE-RELATED"/>
    <property type="match status" value="1"/>
</dbReference>
<dbReference type="KEGG" id="adu:110272930"/>
<evidence type="ECO:0000259" key="1">
    <source>
        <dbReference type="Pfam" id="PF10551"/>
    </source>
</evidence>
<reference evidence="2" key="1">
    <citation type="journal article" date="2016" name="Nat. Genet.">
        <title>The genome sequences of Arachis duranensis and Arachis ipaensis, the diploid ancestors of cultivated peanut.</title>
        <authorList>
            <person name="Bertioli D.J."/>
            <person name="Cannon S.B."/>
            <person name="Froenicke L."/>
            <person name="Huang G."/>
            <person name="Farmer A.D."/>
            <person name="Cannon E.K."/>
            <person name="Liu X."/>
            <person name="Gao D."/>
            <person name="Clevenger J."/>
            <person name="Dash S."/>
            <person name="Ren L."/>
            <person name="Moretzsohn M.C."/>
            <person name="Shirasawa K."/>
            <person name="Huang W."/>
            <person name="Vidigal B."/>
            <person name="Abernathy B."/>
            <person name="Chu Y."/>
            <person name="Niederhuth C.E."/>
            <person name="Umale P."/>
            <person name="Araujo A.C."/>
            <person name="Kozik A."/>
            <person name="Kim K.D."/>
            <person name="Burow M.D."/>
            <person name="Varshney R.K."/>
            <person name="Wang X."/>
            <person name="Zhang X."/>
            <person name="Barkley N."/>
            <person name="Guimaraes P.M."/>
            <person name="Isobe S."/>
            <person name="Guo B."/>
            <person name="Liao B."/>
            <person name="Stalker H.T."/>
            <person name="Schmitz R.J."/>
            <person name="Scheffler B.E."/>
            <person name="Leal-Bertioli S.C."/>
            <person name="Xun X."/>
            <person name="Jackson S.A."/>
            <person name="Michelmore R."/>
            <person name="Ozias-Akins P."/>
        </authorList>
    </citation>
    <scope>NUCLEOTIDE SEQUENCE [LARGE SCALE GENOMIC DNA]</scope>
    <source>
        <strain evidence="2">cv. V14167</strain>
    </source>
</reference>
<dbReference type="Pfam" id="PF10551">
    <property type="entry name" value="MULE"/>
    <property type="match status" value="1"/>
</dbReference>
<gene>
    <name evidence="3" type="primary">LOC110272930</name>
</gene>
<evidence type="ECO:0000313" key="3">
    <source>
        <dbReference type="RefSeq" id="XP_020981339.1"/>
    </source>
</evidence>
<dbReference type="InterPro" id="IPR018289">
    <property type="entry name" value="MULE_transposase_dom"/>
</dbReference>
<name>A0A6P5M7T6_ARADU</name>
<dbReference type="AlphaFoldDB" id="A0A6P5M7T6"/>